<name>A0A239KPY1_EKHLU</name>
<protein>
    <submittedName>
        <fullName evidence="2">Uncharacterized protein</fullName>
    </submittedName>
</protein>
<organism evidence="2 3">
    <name type="scientific">Ekhidna lutea</name>
    <dbReference type="NCBI Taxonomy" id="447679"/>
    <lineage>
        <taxon>Bacteria</taxon>
        <taxon>Pseudomonadati</taxon>
        <taxon>Bacteroidota</taxon>
        <taxon>Cytophagia</taxon>
        <taxon>Cytophagales</taxon>
        <taxon>Reichenbachiellaceae</taxon>
        <taxon>Ekhidna</taxon>
    </lineage>
</organism>
<dbReference type="EMBL" id="FZPD01000004">
    <property type="protein sequence ID" value="SNT19683.1"/>
    <property type="molecule type" value="Genomic_DNA"/>
</dbReference>
<evidence type="ECO:0000313" key="3">
    <source>
        <dbReference type="Proteomes" id="UP000198393"/>
    </source>
</evidence>
<evidence type="ECO:0000313" key="2">
    <source>
        <dbReference type="EMBL" id="SNT19683.1"/>
    </source>
</evidence>
<keyword evidence="1" id="KW-0472">Membrane</keyword>
<reference evidence="2 3" key="1">
    <citation type="submission" date="2017-06" db="EMBL/GenBank/DDBJ databases">
        <authorList>
            <person name="Kim H.J."/>
            <person name="Triplett B.A."/>
        </authorList>
    </citation>
    <scope>NUCLEOTIDE SEQUENCE [LARGE SCALE GENOMIC DNA]</scope>
    <source>
        <strain evidence="2 3">DSM 19307</strain>
    </source>
</reference>
<feature type="transmembrane region" description="Helical" evidence="1">
    <location>
        <begin position="12"/>
        <end position="32"/>
    </location>
</feature>
<proteinExistence type="predicted"/>
<accession>A0A239KPY1</accession>
<keyword evidence="1" id="KW-0812">Transmembrane</keyword>
<keyword evidence="1" id="KW-1133">Transmembrane helix</keyword>
<gene>
    <name evidence="2" type="ORF">SAMN05421640_2795</name>
</gene>
<evidence type="ECO:0000256" key="1">
    <source>
        <dbReference type="SAM" id="Phobius"/>
    </source>
</evidence>
<dbReference type="AlphaFoldDB" id="A0A239KPY1"/>
<sequence length="36" mass="3993">MDAQVKNTCAIRYLVAALGALATLLYYVMIFLGNRD</sequence>
<dbReference type="Proteomes" id="UP000198393">
    <property type="component" value="Unassembled WGS sequence"/>
</dbReference>
<keyword evidence="3" id="KW-1185">Reference proteome</keyword>